<evidence type="ECO:0000259" key="6">
    <source>
        <dbReference type="PROSITE" id="PS50850"/>
    </source>
</evidence>
<feature type="transmembrane region" description="Helical" evidence="5">
    <location>
        <begin position="265"/>
        <end position="285"/>
    </location>
</feature>
<dbReference type="InterPro" id="IPR036259">
    <property type="entry name" value="MFS_trans_sf"/>
</dbReference>
<name>A0A1G2DAV8_9BACT</name>
<feature type="transmembrane region" description="Helical" evidence="5">
    <location>
        <begin position="216"/>
        <end position="237"/>
    </location>
</feature>
<dbReference type="STRING" id="1798664.A3C93_05615"/>
<proteinExistence type="predicted"/>
<gene>
    <name evidence="7" type="ORF">A3C93_05615</name>
</gene>
<feature type="transmembrane region" description="Helical" evidence="5">
    <location>
        <begin position="385"/>
        <end position="403"/>
    </location>
</feature>
<dbReference type="EMBL" id="MHLO01000046">
    <property type="protein sequence ID" value="OGZ10765.1"/>
    <property type="molecule type" value="Genomic_DNA"/>
</dbReference>
<dbReference type="SUPFAM" id="SSF103473">
    <property type="entry name" value="MFS general substrate transporter"/>
    <property type="match status" value="1"/>
</dbReference>
<dbReference type="PANTHER" id="PTHR23519">
    <property type="entry name" value="AUTOPHAGY-RELATED PROTEIN 22"/>
    <property type="match status" value="1"/>
</dbReference>
<comment type="caution">
    <text evidence="7">The sequence shown here is derived from an EMBL/GenBank/DDBJ whole genome shotgun (WGS) entry which is preliminary data.</text>
</comment>
<evidence type="ECO:0000256" key="3">
    <source>
        <dbReference type="ARBA" id="ARBA00022989"/>
    </source>
</evidence>
<comment type="subcellular location">
    <subcellularLocation>
        <location evidence="1">Endomembrane system</location>
        <topology evidence="1">Multi-pass membrane protein</topology>
    </subcellularLocation>
</comment>
<evidence type="ECO:0000256" key="2">
    <source>
        <dbReference type="ARBA" id="ARBA00022692"/>
    </source>
</evidence>
<dbReference type="Proteomes" id="UP000178636">
    <property type="component" value="Unassembled WGS sequence"/>
</dbReference>
<evidence type="ECO:0000313" key="8">
    <source>
        <dbReference type="Proteomes" id="UP000178636"/>
    </source>
</evidence>
<dbReference type="GO" id="GO:0012505">
    <property type="term" value="C:endomembrane system"/>
    <property type="evidence" value="ECO:0007669"/>
    <property type="project" value="UniProtKB-SubCell"/>
</dbReference>
<protein>
    <recommendedName>
        <fullName evidence="6">Major facilitator superfamily (MFS) profile domain-containing protein</fullName>
    </recommendedName>
</protein>
<feature type="transmembrane region" description="Helical" evidence="5">
    <location>
        <begin position="40"/>
        <end position="61"/>
    </location>
</feature>
<evidence type="ECO:0000256" key="1">
    <source>
        <dbReference type="ARBA" id="ARBA00004127"/>
    </source>
</evidence>
<organism evidence="7 8">
    <name type="scientific">Candidatus Lloydbacteria bacterium RIFCSPHIGHO2_02_FULL_54_17</name>
    <dbReference type="NCBI Taxonomy" id="1798664"/>
    <lineage>
        <taxon>Bacteria</taxon>
        <taxon>Candidatus Lloydiibacteriota</taxon>
    </lineage>
</organism>
<evidence type="ECO:0000313" key="7">
    <source>
        <dbReference type="EMBL" id="OGZ10765.1"/>
    </source>
</evidence>
<feature type="transmembrane region" description="Helical" evidence="5">
    <location>
        <begin position="73"/>
        <end position="95"/>
    </location>
</feature>
<keyword evidence="2 5" id="KW-0812">Transmembrane</keyword>
<dbReference type="GO" id="GO:0022857">
    <property type="term" value="F:transmembrane transporter activity"/>
    <property type="evidence" value="ECO:0007669"/>
    <property type="project" value="InterPro"/>
</dbReference>
<dbReference type="Gene3D" id="1.20.1250.20">
    <property type="entry name" value="MFS general substrate transporter like domains"/>
    <property type="match status" value="2"/>
</dbReference>
<evidence type="ECO:0000256" key="5">
    <source>
        <dbReference type="SAM" id="Phobius"/>
    </source>
</evidence>
<dbReference type="Pfam" id="PF07690">
    <property type="entry name" value="MFS_1"/>
    <property type="match status" value="1"/>
</dbReference>
<keyword evidence="3 5" id="KW-1133">Transmembrane helix</keyword>
<sequence length="416" mass="46358">MNKKNIFLWTLYDFANSITTIVFFLYFSQWLVIDKGVPDFWYNMIFTASSVLLLVTAPVLGSVADKTGRQQTYLNGITVLMFISFLLVTVIALFFPQKVFLAVLFFVLANYFYQFSFVFYNALLRYIAPPEKWGRISGIGQVGNWVGQIIGLLITLPFASGAVYLVGEAGRAQTFLPATMIFFILALPMLLFFVLPKQQAVGSKVSLKEEYTNYWSQFRGLVSSPGMGYFLLAYFFFNDAILTASNNFPIYLQKVFNVSDGTKSMLLLGILATAAVGAFCTGWVADRVGLKRTLMVVLSSYIIIFPALGLASNFTLFVIFTVLMGFMYGSTWAVTRAVMTALCPKEKLNFGFSFYTLAERVSTLVGPLSWGLVTALFVGLGPTRYRVAITAMAVFVAIGIFFLRKIEIPEQGNVVL</sequence>
<dbReference type="PROSITE" id="PS50850">
    <property type="entry name" value="MFS"/>
    <property type="match status" value="1"/>
</dbReference>
<accession>A0A1G2DAV8</accession>
<dbReference type="PANTHER" id="PTHR23519:SF1">
    <property type="entry name" value="AUTOPHAGY-RELATED PROTEIN 22"/>
    <property type="match status" value="1"/>
</dbReference>
<evidence type="ECO:0000256" key="4">
    <source>
        <dbReference type="ARBA" id="ARBA00023136"/>
    </source>
</evidence>
<dbReference type="InterPro" id="IPR011701">
    <property type="entry name" value="MFS"/>
</dbReference>
<feature type="transmembrane region" description="Helical" evidence="5">
    <location>
        <begin position="101"/>
        <end position="124"/>
    </location>
</feature>
<reference evidence="7 8" key="1">
    <citation type="journal article" date="2016" name="Nat. Commun.">
        <title>Thousands of microbial genomes shed light on interconnected biogeochemical processes in an aquifer system.</title>
        <authorList>
            <person name="Anantharaman K."/>
            <person name="Brown C.T."/>
            <person name="Hug L.A."/>
            <person name="Sharon I."/>
            <person name="Castelle C.J."/>
            <person name="Probst A.J."/>
            <person name="Thomas B.C."/>
            <person name="Singh A."/>
            <person name="Wilkins M.J."/>
            <person name="Karaoz U."/>
            <person name="Brodie E.L."/>
            <person name="Williams K.H."/>
            <person name="Hubbard S.S."/>
            <person name="Banfield J.F."/>
        </authorList>
    </citation>
    <scope>NUCLEOTIDE SEQUENCE [LARGE SCALE GENOMIC DNA]</scope>
</reference>
<dbReference type="InterPro" id="IPR050495">
    <property type="entry name" value="ATG22/LtaA_families"/>
</dbReference>
<feature type="domain" description="Major facilitator superfamily (MFS) profile" evidence="6">
    <location>
        <begin position="1"/>
        <end position="411"/>
    </location>
</feature>
<feature type="transmembrane region" description="Helical" evidence="5">
    <location>
        <begin position="360"/>
        <end position="379"/>
    </location>
</feature>
<feature type="transmembrane region" description="Helical" evidence="5">
    <location>
        <begin position="145"/>
        <end position="166"/>
    </location>
</feature>
<feature type="transmembrane region" description="Helical" evidence="5">
    <location>
        <begin position="7"/>
        <end position="28"/>
    </location>
</feature>
<dbReference type="AlphaFoldDB" id="A0A1G2DAV8"/>
<dbReference type="InterPro" id="IPR020846">
    <property type="entry name" value="MFS_dom"/>
</dbReference>
<feature type="transmembrane region" description="Helical" evidence="5">
    <location>
        <begin position="292"/>
        <end position="311"/>
    </location>
</feature>
<keyword evidence="4 5" id="KW-0472">Membrane</keyword>
<feature type="transmembrane region" description="Helical" evidence="5">
    <location>
        <begin position="172"/>
        <end position="195"/>
    </location>
</feature>